<evidence type="ECO:0000259" key="4">
    <source>
        <dbReference type="Pfam" id="PF00535"/>
    </source>
</evidence>
<dbReference type="InterPro" id="IPR029044">
    <property type="entry name" value="Nucleotide-diphossugar_trans"/>
</dbReference>
<dbReference type="AlphaFoldDB" id="A0A0H3ABX6"/>
<dbReference type="EMBL" id="CP000527">
    <property type="protein sequence ID" value="ABM29842.1"/>
    <property type="molecule type" value="Genomic_DNA"/>
</dbReference>
<sequence>MSHRSPSVTPAVSVLIPAWNAVRHLPAALDGLLSQTFQDWEAVVVDDGSQDETPALLAAYAARDARIRPLHVEHGGIVHALNHGLLHVRGRHVARMDADDTCHPERLALQCRALDNAPHLGLVASRVTFGGDAAQCGGFVRYVDWTNSLLCHEDIALGRFRESPLVHPSVMFRRELIDRFGPYANGPFPEDYELWLRWLEAGVRMEKLPEHLLVWNDPPGRLTRTHDNYAEAGFVALRTRYLARWLCAHNPQHPDVWVIGAGKASRRRARPLCEHGIRIRAWVDIDPHKIGNIVEGLPVVGREAMPAPGQGFMLAFLAGHGAAEELELFLHGAGYLPGRDYLLAS</sequence>
<dbReference type="RefSeq" id="WP_011793112.1">
    <property type="nucleotide sequence ID" value="NC_008751.1"/>
</dbReference>
<keyword evidence="3 5" id="KW-0808">Transferase</keyword>
<comment type="similarity">
    <text evidence="1">Belongs to the glycosyltransferase 2 family.</text>
</comment>
<dbReference type="Pfam" id="PF00535">
    <property type="entry name" value="Glycos_transf_2"/>
    <property type="match status" value="1"/>
</dbReference>
<name>A0A0H3ABX6_NITV4</name>
<reference evidence="6" key="1">
    <citation type="journal article" date="2009" name="Environ. Microbiol.">
        <title>Contribution of mobile genetic elements to Desulfovibrio vulgaris genome plasticity.</title>
        <authorList>
            <person name="Walker C.B."/>
            <person name="Stolyar S."/>
            <person name="Chivian D."/>
            <person name="Pinel N."/>
            <person name="Gabster J.A."/>
            <person name="Dehal P.S."/>
            <person name="He Z."/>
            <person name="Yang Z.K."/>
            <person name="Yen H.C."/>
            <person name="Zhou J."/>
            <person name="Wall J.D."/>
            <person name="Hazen T.C."/>
            <person name="Arkin A.P."/>
            <person name="Stahl D.A."/>
        </authorList>
    </citation>
    <scope>NUCLEOTIDE SEQUENCE [LARGE SCALE GENOMIC DNA]</scope>
    <source>
        <strain evidence="6">DP4</strain>
    </source>
</reference>
<evidence type="ECO:0000256" key="2">
    <source>
        <dbReference type="ARBA" id="ARBA00022676"/>
    </source>
</evidence>
<dbReference type="PANTHER" id="PTHR43685:SF5">
    <property type="entry name" value="GLYCOSYLTRANSFERASE EPSE-RELATED"/>
    <property type="match status" value="1"/>
</dbReference>
<proteinExistence type="inferred from homology"/>
<dbReference type="HOGENOM" id="CLU_025996_0_7_7"/>
<evidence type="ECO:0000256" key="1">
    <source>
        <dbReference type="ARBA" id="ARBA00006739"/>
    </source>
</evidence>
<dbReference type="SUPFAM" id="SSF53448">
    <property type="entry name" value="Nucleotide-diphospho-sugar transferases"/>
    <property type="match status" value="1"/>
</dbReference>
<dbReference type="GO" id="GO:0016757">
    <property type="term" value="F:glycosyltransferase activity"/>
    <property type="evidence" value="ECO:0007669"/>
    <property type="project" value="UniProtKB-KW"/>
</dbReference>
<dbReference type="Proteomes" id="UP000009173">
    <property type="component" value="Chromosome"/>
</dbReference>
<dbReference type="SUPFAM" id="SSF51735">
    <property type="entry name" value="NAD(P)-binding Rossmann-fold domains"/>
    <property type="match status" value="1"/>
</dbReference>
<dbReference type="KEGG" id="dvl:Dvul_2831"/>
<dbReference type="InterPro" id="IPR036291">
    <property type="entry name" value="NAD(P)-bd_dom_sf"/>
</dbReference>
<dbReference type="Gene3D" id="3.90.550.10">
    <property type="entry name" value="Spore Coat Polysaccharide Biosynthesis Protein SpsA, Chain A"/>
    <property type="match status" value="1"/>
</dbReference>
<dbReference type="PANTHER" id="PTHR43685">
    <property type="entry name" value="GLYCOSYLTRANSFERASE"/>
    <property type="match status" value="1"/>
</dbReference>
<evidence type="ECO:0000256" key="3">
    <source>
        <dbReference type="ARBA" id="ARBA00022679"/>
    </source>
</evidence>
<organism evidence="5 6">
    <name type="scientific">Nitratidesulfovibrio vulgaris (strain DP4)</name>
    <name type="common">Desulfovibrio vulgaris</name>
    <dbReference type="NCBI Taxonomy" id="391774"/>
    <lineage>
        <taxon>Bacteria</taxon>
        <taxon>Pseudomonadati</taxon>
        <taxon>Thermodesulfobacteriota</taxon>
        <taxon>Desulfovibrionia</taxon>
        <taxon>Desulfovibrionales</taxon>
        <taxon>Desulfovibrionaceae</taxon>
        <taxon>Nitratidesulfovibrio</taxon>
    </lineage>
</organism>
<dbReference type="InterPro" id="IPR050834">
    <property type="entry name" value="Glycosyltransf_2"/>
</dbReference>
<keyword evidence="2" id="KW-0328">Glycosyltransferase</keyword>
<evidence type="ECO:0000313" key="6">
    <source>
        <dbReference type="Proteomes" id="UP000009173"/>
    </source>
</evidence>
<dbReference type="Gene3D" id="3.40.50.720">
    <property type="entry name" value="NAD(P)-binding Rossmann-like Domain"/>
    <property type="match status" value="1"/>
</dbReference>
<feature type="domain" description="Glycosyltransferase 2-like" evidence="4">
    <location>
        <begin position="13"/>
        <end position="178"/>
    </location>
</feature>
<protein>
    <submittedName>
        <fullName evidence="5">Glycosyl transferase, family 2</fullName>
    </submittedName>
</protein>
<dbReference type="InterPro" id="IPR001173">
    <property type="entry name" value="Glyco_trans_2-like"/>
</dbReference>
<evidence type="ECO:0000313" key="5">
    <source>
        <dbReference type="EMBL" id="ABM29842.1"/>
    </source>
</evidence>
<accession>A0A0H3ABX6</accession>
<gene>
    <name evidence="5" type="ordered locus">Dvul_2831</name>
</gene>